<sequence>MSMPGPPFTQVPTAQQPPDDPMTIINDNAHATTDTGLSAATSGDIDTQDTMDQDTTVALTTTTTANPTVQLHESFNFEEPNVYIRVGNTVYHVPRGPLKRSIDVFEDLFLLPLPDPGNAAPGFSVEGLSFEKPILLEGITNGEIKALFAYFFDIDCFLNPEQKPFVFYIDLMRICRHFDYEAGYDYAIKQAKYNPDVGPWPKRISIGLEFTVREWIDSGLRTFFMMGHEMTLTSAGGGGDNAWSFEQVQDRCTGSSRPVPNLRVRQRRLEVRGMRESPAMYTLSSGDLEEIEGSGNEQRANGQAFGLYQFESVLLTFSFGKMTKGCSTWFVSEVSGRAMKFHNGILGLTSNTLLSPESELDRPNKARLA</sequence>
<dbReference type="Proteomes" id="UP001465976">
    <property type="component" value="Unassembled WGS sequence"/>
</dbReference>
<feature type="region of interest" description="Disordered" evidence="1">
    <location>
        <begin position="1"/>
        <end position="28"/>
    </location>
</feature>
<proteinExistence type="predicted"/>
<comment type="caution">
    <text evidence="2">The sequence shown here is derived from an EMBL/GenBank/DDBJ whole genome shotgun (WGS) entry which is preliminary data.</text>
</comment>
<evidence type="ECO:0000256" key="1">
    <source>
        <dbReference type="SAM" id="MobiDB-lite"/>
    </source>
</evidence>
<reference evidence="2 3" key="1">
    <citation type="submission" date="2024-02" db="EMBL/GenBank/DDBJ databases">
        <title>A draft genome for the cacao thread blight pathogen Marasmius crinis-equi.</title>
        <authorList>
            <person name="Cohen S.P."/>
            <person name="Baruah I.K."/>
            <person name="Amoako-Attah I."/>
            <person name="Bukari Y."/>
            <person name="Meinhardt L.W."/>
            <person name="Bailey B.A."/>
        </authorList>
    </citation>
    <scope>NUCLEOTIDE SEQUENCE [LARGE SCALE GENOMIC DNA]</scope>
    <source>
        <strain evidence="2 3">GH-76</strain>
    </source>
</reference>
<name>A0ABR3EZF6_9AGAR</name>
<dbReference type="EMBL" id="JBAHYK010001367">
    <property type="protein sequence ID" value="KAL0568309.1"/>
    <property type="molecule type" value="Genomic_DNA"/>
</dbReference>
<protein>
    <recommendedName>
        <fullName evidence="4">BTB domain-containing protein</fullName>
    </recommendedName>
</protein>
<evidence type="ECO:0000313" key="2">
    <source>
        <dbReference type="EMBL" id="KAL0568309.1"/>
    </source>
</evidence>
<keyword evidence="3" id="KW-1185">Reference proteome</keyword>
<evidence type="ECO:0000313" key="3">
    <source>
        <dbReference type="Proteomes" id="UP001465976"/>
    </source>
</evidence>
<evidence type="ECO:0008006" key="4">
    <source>
        <dbReference type="Google" id="ProtNLM"/>
    </source>
</evidence>
<organism evidence="2 3">
    <name type="scientific">Marasmius crinis-equi</name>
    <dbReference type="NCBI Taxonomy" id="585013"/>
    <lineage>
        <taxon>Eukaryota</taxon>
        <taxon>Fungi</taxon>
        <taxon>Dikarya</taxon>
        <taxon>Basidiomycota</taxon>
        <taxon>Agaricomycotina</taxon>
        <taxon>Agaricomycetes</taxon>
        <taxon>Agaricomycetidae</taxon>
        <taxon>Agaricales</taxon>
        <taxon>Marasmiineae</taxon>
        <taxon>Marasmiaceae</taxon>
        <taxon>Marasmius</taxon>
    </lineage>
</organism>
<accession>A0ABR3EZF6</accession>
<gene>
    <name evidence="2" type="ORF">V5O48_013677</name>
</gene>